<gene>
    <name evidence="2" type="ORF">GCM10017559_35100</name>
</gene>
<name>A0ABP6KL41_9ACTN</name>
<evidence type="ECO:0000259" key="1">
    <source>
        <dbReference type="Pfam" id="PF04149"/>
    </source>
</evidence>
<sequence>MSQSPVWRKSSYSTEQNLGTCVEVARLDRQVGVRDSKNPVGPHLTFTRNSWAAFVGAVKSRAI</sequence>
<dbReference type="Pfam" id="PF04149">
    <property type="entry name" value="DUF397"/>
    <property type="match status" value="1"/>
</dbReference>
<reference evidence="3" key="1">
    <citation type="journal article" date="2019" name="Int. J. Syst. Evol. Microbiol.">
        <title>The Global Catalogue of Microorganisms (GCM) 10K type strain sequencing project: providing services to taxonomists for standard genome sequencing and annotation.</title>
        <authorList>
            <consortium name="The Broad Institute Genomics Platform"/>
            <consortium name="The Broad Institute Genome Sequencing Center for Infectious Disease"/>
            <person name="Wu L."/>
            <person name="Ma J."/>
        </authorList>
    </citation>
    <scope>NUCLEOTIDE SEQUENCE [LARGE SCALE GENOMIC DNA]</scope>
    <source>
        <strain evidence="3">JCM 3106</strain>
    </source>
</reference>
<organism evidence="2 3">
    <name type="scientific">Streptosporangium longisporum</name>
    <dbReference type="NCBI Taxonomy" id="46187"/>
    <lineage>
        <taxon>Bacteria</taxon>
        <taxon>Bacillati</taxon>
        <taxon>Actinomycetota</taxon>
        <taxon>Actinomycetes</taxon>
        <taxon>Streptosporangiales</taxon>
        <taxon>Streptosporangiaceae</taxon>
        <taxon>Streptosporangium</taxon>
    </lineage>
</organism>
<feature type="domain" description="DUF397" evidence="1">
    <location>
        <begin position="6"/>
        <end position="59"/>
    </location>
</feature>
<evidence type="ECO:0000313" key="2">
    <source>
        <dbReference type="EMBL" id="GAA3009577.1"/>
    </source>
</evidence>
<dbReference type="Proteomes" id="UP001499930">
    <property type="component" value="Unassembled WGS sequence"/>
</dbReference>
<dbReference type="RefSeq" id="WP_344895846.1">
    <property type="nucleotide sequence ID" value="NZ_BAAAWD010000007.1"/>
</dbReference>
<protein>
    <recommendedName>
        <fullName evidence="1">DUF397 domain-containing protein</fullName>
    </recommendedName>
</protein>
<dbReference type="EMBL" id="BAAAWD010000007">
    <property type="protein sequence ID" value="GAA3009577.1"/>
    <property type="molecule type" value="Genomic_DNA"/>
</dbReference>
<proteinExistence type="predicted"/>
<accession>A0ABP6KL41</accession>
<dbReference type="InterPro" id="IPR007278">
    <property type="entry name" value="DUF397"/>
</dbReference>
<evidence type="ECO:0000313" key="3">
    <source>
        <dbReference type="Proteomes" id="UP001499930"/>
    </source>
</evidence>
<comment type="caution">
    <text evidence="2">The sequence shown here is derived from an EMBL/GenBank/DDBJ whole genome shotgun (WGS) entry which is preliminary data.</text>
</comment>
<keyword evidence="3" id="KW-1185">Reference proteome</keyword>